<reference evidence="1" key="1">
    <citation type="submission" date="2018-02" db="EMBL/GenBank/DDBJ databases">
        <title>Rhizophora mucronata_Transcriptome.</title>
        <authorList>
            <person name="Meera S.P."/>
            <person name="Sreeshan A."/>
            <person name="Augustine A."/>
        </authorList>
    </citation>
    <scope>NUCLEOTIDE SEQUENCE</scope>
    <source>
        <tissue evidence="1">Leaf</tissue>
    </source>
</reference>
<sequence length="12" mass="1414">MEISKYENSSII</sequence>
<dbReference type="EMBL" id="GGEC01087535">
    <property type="protein sequence ID" value="MBX68019.1"/>
    <property type="molecule type" value="Transcribed_RNA"/>
</dbReference>
<accession>A0A2P2QLZ3</accession>
<name>A0A2P2QLZ3_RHIMU</name>
<organism evidence="1">
    <name type="scientific">Rhizophora mucronata</name>
    <name type="common">Asiatic mangrove</name>
    <dbReference type="NCBI Taxonomy" id="61149"/>
    <lineage>
        <taxon>Eukaryota</taxon>
        <taxon>Viridiplantae</taxon>
        <taxon>Streptophyta</taxon>
        <taxon>Embryophyta</taxon>
        <taxon>Tracheophyta</taxon>
        <taxon>Spermatophyta</taxon>
        <taxon>Magnoliopsida</taxon>
        <taxon>eudicotyledons</taxon>
        <taxon>Gunneridae</taxon>
        <taxon>Pentapetalae</taxon>
        <taxon>rosids</taxon>
        <taxon>fabids</taxon>
        <taxon>Malpighiales</taxon>
        <taxon>Rhizophoraceae</taxon>
        <taxon>Rhizophora</taxon>
    </lineage>
</organism>
<protein>
    <submittedName>
        <fullName evidence="1">Uncharacterized protein</fullName>
    </submittedName>
</protein>
<evidence type="ECO:0000313" key="1">
    <source>
        <dbReference type="EMBL" id="MBX68019.1"/>
    </source>
</evidence>
<proteinExistence type="predicted"/>